<proteinExistence type="predicted"/>
<organism evidence="2 3">
    <name type="scientific">Penicillium roqueforti (strain FM164)</name>
    <dbReference type="NCBI Taxonomy" id="1365484"/>
    <lineage>
        <taxon>Eukaryota</taxon>
        <taxon>Fungi</taxon>
        <taxon>Dikarya</taxon>
        <taxon>Ascomycota</taxon>
        <taxon>Pezizomycotina</taxon>
        <taxon>Eurotiomycetes</taxon>
        <taxon>Eurotiomycetidae</taxon>
        <taxon>Eurotiales</taxon>
        <taxon>Aspergillaceae</taxon>
        <taxon>Penicillium</taxon>
    </lineage>
</organism>
<dbReference type="InterPro" id="IPR001932">
    <property type="entry name" value="PPM-type_phosphatase-like_dom"/>
</dbReference>
<dbReference type="PANTHER" id="PTHR13832">
    <property type="entry name" value="PROTEIN PHOSPHATASE 2C"/>
    <property type="match status" value="1"/>
</dbReference>
<dbReference type="OMA" id="DVRTPPY"/>
<dbReference type="PROSITE" id="PS51746">
    <property type="entry name" value="PPM_2"/>
    <property type="match status" value="1"/>
</dbReference>
<dbReference type="PANTHER" id="PTHR13832:SF792">
    <property type="entry name" value="GM14286P"/>
    <property type="match status" value="1"/>
</dbReference>
<feature type="domain" description="PPM-type phosphatase" evidence="1">
    <location>
        <begin position="101"/>
        <end position="465"/>
    </location>
</feature>
<dbReference type="CDD" id="cd00143">
    <property type="entry name" value="PP2Cc"/>
    <property type="match status" value="1"/>
</dbReference>
<keyword evidence="3" id="KW-1185">Reference proteome</keyword>
<dbReference type="AlphaFoldDB" id="W6PXZ5"/>
<name>W6PXZ5_PENRF</name>
<dbReference type="GO" id="GO:0005739">
    <property type="term" value="C:mitochondrion"/>
    <property type="evidence" value="ECO:0007669"/>
    <property type="project" value="TreeGrafter"/>
</dbReference>
<dbReference type="GO" id="GO:0004741">
    <property type="term" value="F:[pyruvate dehydrogenase (acetyl-transferring)]-phosphatase activity"/>
    <property type="evidence" value="ECO:0007669"/>
    <property type="project" value="TreeGrafter"/>
</dbReference>
<sequence>MLSGRIRPRLVRVTTSIVRTHTKRSLSTKHFSPNWKAYIATAGLISTPGIWWLTAAGDDAPRLECPLAEHLAPEPGPSKEDITHMLSKEAYSFHVRNITGVTRYDGAQLASNSPCEDRFLHGEVSSSWNENDQWMSWAVFDGHSGWQTADLLTKQLLPFVRRRLSEVNSPVSNESVQRAIMEGFVDLDDSIIKTAPDTSKSKESFQDKVKKLIPAYAGSCALLSLYDPITSTLHVACTGDSRAVLGQKGADGKWETIPLSVDQTGSNEEETTRISKEHPGEENIAKDGRVLGIMVSRAFGDSLWKWPLDFQKEMKRKFNGPAPLTPRRDIRTPPYLTAEPVVTSTKINPNKPSFLIMATDGLWDYLSSEQGVDLVVNWLEPQRTEKNTTEENKTDGKFDFGRFWTDVDWQFEKERMTIQDENAAVHLMRNSLGGNYHELIAGRLAFDPPLSRRVRDDITVQVVFFNTEK</sequence>
<reference evidence="2" key="1">
    <citation type="journal article" date="2014" name="Nat. Commun.">
        <title>Multiple recent horizontal transfers of a large genomic region in cheese making fungi.</title>
        <authorList>
            <person name="Cheeseman K."/>
            <person name="Ropars J."/>
            <person name="Renault P."/>
            <person name="Dupont J."/>
            <person name="Gouzy J."/>
            <person name="Branca A."/>
            <person name="Abraham A.L."/>
            <person name="Ceppi M."/>
            <person name="Conseiller E."/>
            <person name="Debuchy R."/>
            <person name="Malagnac F."/>
            <person name="Goarin A."/>
            <person name="Silar P."/>
            <person name="Lacoste S."/>
            <person name="Sallet E."/>
            <person name="Bensimon A."/>
            <person name="Giraud T."/>
            <person name="Brygoo Y."/>
        </authorList>
    </citation>
    <scope>NUCLEOTIDE SEQUENCE [LARGE SCALE GENOMIC DNA]</scope>
    <source>
        <strain evidence="2">FM164</strain>
    </source>
</reference>
<dbReference type="Pfam" id="PF00481">
    <property type="entry name" value="PP2C"/>
    <property type="match status" value="1"/>
</dbReference>
<dbReference type="InterPro" id="IPR036457">
    <property type="entry name" value="PPM-type-like_dom_sf"/>
</dbReference>
<dbReference type="SMART" id="SM00332">
    <property type="entry name" value="PP2Cc"/>
    <property type="match status" value="1"/>
</dbReference>
<evidence type="ECO:0000313" key="2">
    <source>
        <dbReference type="EMBL" id="CDM28825.1"/>
    </source>
</evidence>
<dbReference type="STRING" id="1365484.W6PXZ5"/>
<dbReference type="Proteomes" id="UP000030686">
    <property type="component" value="Unassembled WGS sequence"/>
</dbReference>
<dbReference type="InterPro" id="IPR015655">
    <property type="entry name" value="PP2C"/>
</dbReference>
<dbReference type="SUPFAM" id="SSF81606">
    <property type="entry name" value="PP2C-like"/>
    <property type="match status" value="1"/>
</dbReference>
<protein>
    <submittedName>
        <fullName evidence="2">Protein phosphatase 2C-like</fullName>
    </submittedName>
</protein>
<dbReference type="OrthoDB" id="420076at2759"/>
<evidence type="ECO:0000313" key="3">
    <source>
        <dbReference type="Proteomes" id="UP000030686"/>
    </source>
</evidence>
<accession>W6PXZ5</accession>
<dbReference type="EMBL" id="HG792015">
    <property type="protein sequence ID" value="CDM28825.1"/>
    <property type="molecule type" value="Genomic_DNA"/>
</dbReference>
<evidence type="ECO:0000259" key="1">
    <source>
        <dbReference type="PROSITE" id="PS51746"/>
    </source>
</evidence>
<gene>
    <name evidence="2" type="ORF">PROQFM164_S01g002636</name>
</gene>
<dbReference type="Gene3D" id="3.60.40.10">
    <property type="entry name" value="PPM-type phosphatase domain"/>
    <property type="match status" value="1"/>
</dbReference>